<feature type="domain" description="EF-hand" evidence="11">
    <location>
        <begin position="1102"/>
        <end position="1129"/>
    </location>
</feature>
<sequence length="1304" mass="144220">MLLLAGRGVLGARPRDPERRVRSGPVGSGKSTLVLGLLRELTTSGLVQCGGRKALCGQEPWIMSASVYENICAVDVHVATALIQEALLGALKSSTRVVVANTFLPLLLPHAQQVVILDSQGGIEAQGPLEVVHRESPWLQEVTSAAPAVTASVTVKDPSTKEASGALLIAEDRNVGVLSFHAYASYFQHATSSGSLALGALLFLTVFGLALLAEGFRTFTEVWVTLWTSSVSSQEADIDVGFWVLGYGCIVVAVLVIGLIRAMVFSRIVTQIGGGTFHYMVQKVLNASAPLFFDVVPVGRILNRFSKDLDAMDTMLPECMSELLTSFSYILSSMVMCTMVSTYALAGLIPLCMIFIYIRRYYVASFRELQRLESVSRSSLYVHFSEVSTGLVHLRSQLCTEHPAVLWLVPAVQKRVSFQCRSSAMKTPMAPNFEEFLDASLGILRNHLLQAARRPGATSSSSQSTFEYDLQRLHGAPLTASLEVQQVASVLDSMPSPYGQVESDPSDTVPVIPDIEERSRLTDTVPVVPDIEERSKKTSVVSEKSVEMDTPGIAHGDSSAILNSNLSEMNEAEKSAIRHRLRARLGQVSSNKLVSGKSLHEAICALGLTRYSEENVNDLLNHLASFIDLRFDEPEDTWSGSIASFSILGMKTPISTLGPPVWEWPSDVAGIPHGASSRSIYQSYHSERAPTVTKNLNVVPLGALMELFLAKEGDVQKKIFGKQLVKQFKAMKEILLAGDTNRLVAELTCVRINDLAEAPEPIPMLAYLEPFVAVVIFVNGVMMGFQTDPHYDTWPGWAYFELGFAIVLILEVCLRLLLVGCREFLRGADRWWNSLDCFLSIGAWVDVIIQFAWRDSPDVIGTFLVRYLRLVRMARIVKIFRLTFMKDLRLMMRGLIAGVWTLALAFILLFTVIYVIAGTATITLDRQVLLRIGIESYFYNIPTTMFTAFRCFTGDCVDELGHSLTSKLSQEFGVIFVLGYIASYMLVTMGIFNVILAVYVEITMRSAKESDEQYSLESIKVARATRELLKKFAAAHHVFHVMEDHAVELSQLEISQSATLFTDDEIQENIEISKELFLLVIHDRGVQALMDDLELPSNRAHLFEVIDADGSGTLHIQELVQGLLKLRGEVNKGDCVAPLLATKSVQEMVCSLRTDQHTNFERIHRELLLNSYKPAPLYEPKRAESESESLPLPVVLTAPDSTANSTASSTANTVENPSGVISRTMFVDGSLLVQDQILQCFDSWFYSNPEQEKIKNVSGGFAYSVFFVFSIWWWFGACRLAKLQLPVTRKPEIDMPPEPSPVFD</sequence>
<evidence type="ECO:0000256" key="7">
    <source>
        <dbReference type="ARBA" id="ARBA00022989"/>
    </source>
</evidence>
<keyword evidence="14" id="KW-1185">Reference proteome</keyword>
<evidence type="ECO:0000256" key="5">
    <source>
        <dbReference type="ARBA" id="ARBA00022741"/>
    </source>
</evidence>
<dbReference type="Gene3D" id="3.40.50.300">
    <property type="entry name" value="P-loop containing nucleotide triphosphate hydrolases"/>
    <property type="match status" value="1"/>
</dbReference>
<gene>
    <name evidence="13" type="ORF">CCMP2556_LOCUS7089</name>
</gene>
<keyword evidence="5" id="KW-0547">Nucleotide-binding</keyword>
<dbReference type="PROSITE" id="PS50929">
    <property type="entry name" value="ABC_TM1F"/>
    <property type="match status" value="1"/>
</dbReference>
<keyword evidence="6" id="KW-0067">ATP-binding</keyword>
<dbReference type="Pfam" id="PF00664">
    <property type="entry name" value="ABC_membrane"/>
    <property type="match status" value="1"/>
</dbReference>
<dbReference type="Proteomes" id="UP001642484">
    <property type="component" value="Unassembled WGS sequence"/>
</dbReference>
<evidence type="ECO:0000313" key="13">
    <source>
        <dbReference type="EMBL" id="CAK9002972.1"/>
    </source>
</evidence>
<feature type="transmembrane region" description="Helical" evidence="10">
    <location>
        <begin position="897"/>
        <end position="917"/>
    </location>
</feature>
<dbReference type="SUPFAM" id="SSF52540">
    <property type="entry name" value="P-loop containing nucleoside triphosphate hydrolases"/>
    <property type="match status" value="1"/>
</dbReference>
<dbReference type="SUPFAM" id="SSF81324">
    <property type="entry name" value="Voltage-gated potassium channels"/>
    <property type="match status" value="1"/>
</dbReference>
<dbReference type="PANTHER" id="PTHR24223:SF456">
    <property type="entry name" value="MULTIDRUG RESISTANCE-ASSOCIATED PROTEIN LETHAL(2)03659"/>
    <property type="match status" value="1"/>
</dbReference>
<comment type="subcellular location">
    <subcellularLocation>
        <location evidence="1">Membrane</location>
        <topology evidence="1">Multi-pass membrane protein</topology>
    </subcellularLocation>
</comment>
<dbReference type="Gene3D" id="1.20.120.350">
    <property type="entry name" value="Voltage-gated potassium channels. Chain C"/>
    <property type="match status" value="1"/>
</dbReference>
<accession>A0ABP0IK82</accession>
<dbReference type="Gene3D" id="1.20.1560.10">
    <property type="entry name" value="ABC transporter type 1, transmembrane domain"/>
    <property type="match status" value="1"/>
</dbReference>
<feature type="transmembrane region" description="Helical" evidence="10">
    <location>
        <begin position="797"/>
        <end position="819"/>
    </location>
</feature>
<dbReference type="InterPro" id="IPR011527">
    <property type="entry name" value="ABC1_TM_dom"/>
</dbReference>
<dbReference type="PANTHER" id="PTHR24223">
    <property type="entry name" value="ATP-BINDING CASSETTE SUB-FAMILY C"/>
    <property type="match status" value="1"/>
</dbReference>
<dbReference type="Gene3D" id="1.10.287.70">
    <property type="match status" value="1"/>
</dbReference>
<keyword evidence="8 10" id="KW-0472">Membrane</keyword>
<keyword evidence="4 10" id="KW-0812">Transmembrane</keyword>
<feature type="transmembrane region" description="Helical" evidence="10">
    <location>
        <begin position="972"/>
        <end position="1000"/>
    </location>
</feature>
<organism evidence="13 14">
    <name type="scientific">Durusdinium trenchii</name>
    <dbReference type="NCBI Taxonomy" id="1381693"/>
    <lineage>
        <taxon>Eukaryota</taxon>
        <taxon>Sar</taxon>
        <taxon>Alveolata</taxon>
        <taxon>Dinophyceae</taxon>
        <taxon>Suessiales</taxon>
        <taxon>Symbiodiniaceae</taxon>
        <taxon>Durusdinium</taxon>
    </lineage>
</organism>
<feature type="transmembrane region" description="Helical" evidence="10">
    <location>
        <begin position="330"/>
        <end position="358"/>
    </location>
</feature>
<feature type="transmembrane region" description="Helical" evidence="10">
    <location>
        <begin position="196"/>
        <end position="220"/>
    </location>
</feature>
<comment type="caution">
    <text evidence="13">The sequence shown here is derived from an EMBL/GenBank/DDBJ whole genome shotgun (WGS) entry which is preliminary data.</text>
</comment>
<feature type="region of interest" description="Disordered" evidence="9">
    <location>
        <begin position="534"/>
        <end position="558"/>
    </location>
</feature>
<feature type="transmembrane region" description="Helical" evidence="10">
    <location>
        <begin position="1257"/>
        <end position="1275"/>
    </location>
</feature>
<proteinExistence type="inferred from homology"/>
<feature type="transmembrane region" description="Helical" evidence="10">
    <location>
        <begin position="831"/>
        <end position="853"/>
    </location>
</feature>
<protein>
    <submittedName>
        <fullName evidence="13">Uncharacterized protein</fullName>
    </submittedName>
</protein>
<evidence type="ECO:0000256" key="8">
    <source>
        <dbReference type="ARBA" id="ARBA00023136"/>
    </source>
</evidence>
<dbReference type="InterPro" id="IPR050173">
    <property type="entry name" value="ABC_transporter_C-like"/>
</dbReference>
<dbReference type="InterPro" id="IPR005821">
    <property type="entry name" value="Ion_trans_dom"/>
</dbReference>
<dbReference type="EMBL" id="CAXAMN010003113">
    <property type="protein sequence ID" value="CAK9002972.1"/>
    <property type="molecule type" value="Genomic_DNA"/>
</dbReference>
<reference evidence="13 14" key="1">
    <citation type="submission" date="2024-02" db="EMBL/GenBank/DDBJ databases">
        <authorList>
            <person name="Chen Y."/>
            <person name="Shah S."/>
            <person name="Dougan E. K."/>
            <person name="Thang M."/>
            <person name="Chan C."/>
        </authorList>
    </citation>
    <scope>NUCLEOTIDE SEQUENCE [LARGE SCALE GENOMIC DNA]</scope>
</reference>
<dbReference type="InterPro" id="IPR036640">
    <property type="entry name" value="ABC1_TM_sf"/>
</dbReference>
<keyword evidence="3" id="KW-0813">Transport</keyword>
<name>A0ABP0IK82_9DINO</name>
<evidence type="ECO:0000256" key="1">
    <source>
        <dbReference type="ARBA" id="ARBA00004141"/>
    </source>
</evidence>
<evidence type="ECO:0000256" key="6">
    <source>
        <dbReference type="ARBA" id="ARBA00022840"/>
    </source>
</evidence>
<keyword evidence="7 10" id="KW-1133">Transmembrane helix</keyword>
<feature type="transmembrane region" description="Helical" evidence="10">
    <location>
        <begin position="240"/>
        <end position="264"/>
    </location>
</feature>
<evidence type="ECO:0000259" key="12">
    <source>
        <dbReference type="PROSITE" id="PS50929"/>
    </source>
</evidence>
<dbReference type="SUPFAM" id="SSF90123">
    <property type="entry name" value="ABC transporter transmembrane region"/>
    <property type="match status" value="1"/>
</dbReference>
<comment type="similarity">
    <text evidence="2">Belongs to the ABC transporter superfamily. ABCC family. Conjugate transporter (TC 3.A.1.208) subfamily.</text>
</comment>
<evidence type="ECO:0000256" key="3">
    <source>
        <dbReference type="ARBA" id="ARBA00022448"/>
    </source>
</evidence>
<dbReference type="InterPro" id="IPR027359">
    <property type="entry name" value="Volt_channel_dom_sf"/>
</dbReference>
<dbReference type="InterPro" id="IPR044726">
    <property type="entry name" value="ABCC_6TM_D2"/>
</dbReference>
<dbReference type="CDD" id="cd18580">
    <property type="entry name" value="ABC_6TM_ABCC_D2"/>
    <property type="match status" value="1"/>
</dbReference>
<evidence type="ECO:0000256" key="2">
    <source>
        <dbReference type="ARBA" id="ARBA00009726"/>
    </source>
</evidence>
<evidence type="ECO:0000259" key="11">
    <source>
        <dbReference type="PROSITE" id="PS50222"/>
    </source>
</evidence>
<dbReference type="InterPro" id="IPR002048">
    <property type="entry name" value="EF_hand_dom"/>
</dbReference>
<evidence type="ECO:0000313" key="14">
    <source>
        <dbReference type="Proteomes" id="UP001642484"/>
    </source>
</evidence>
<feature type="transmembrane region" description="Helical" evidence="10">
    <location>
        <begin position="765"/>
        <end position="785"/>
    </location>
</feature>
<dbReference type="Pfam" id="PF00520">
    <property type="entry name" value="Ion_trans"/>
    <property type="match status" value="1"/>
</dbReference>
<evidence type="ECO:0000256" key="9">
    <source>
        <dbReference type="SAM" id="MobiDB-lite"/>
    </source>
</evidence>
<dbReference type="PROSITE" id="PS50222">
    <property type="entry name" value="EF_HAND_2"/>
    <property type="match status" value="1"/>
</dbReference>
<evidence type="ECO:0000256" key="10">
    <source>
        <dbReference type="SAM" id="Phobius"/>
    </source>
</evidence>
<evidence type="ECO:0000256" key="4">
    <source>
        <dbReference type="ARBA" id="ARBA00022692"/>
    </source>
</evidence>
<feature type="domain" description="ABC transmembrane type-1" evidence="12">
    <location>
        <begin position="222"/>
        <end position="387"/>
    </location>
</feature>
<dbReference type="InterPro" id="IPR027417">
    <property type="entry name" value="P-loop_NTPase"/>
</dbReference>